<evidence type="ECO:0000313" key="2">
    <source>
        <dbReference type="Proteomes" id="UP000663942"/>
    </source>
</evidence>
<reference evidence="1 2" key="1">
    <citation type="submission" date="2020-09" db="EMBL/GenBank/DDBJ databases">
        <title>Brevundimonas sp. LVF1 isolated from an oligotrophic pond in Goettingen, Germany.</title>
        <authorList>
            <person name="Friedrich I."/>
            <person name="Klassen A."/>
            <person name="Neubauer H."/>
            <person name="Schneider D."/>
            <person name="Hertel R."/>
            <person name="Daniel R."/>
        </authorList>
    </citation>
    <scope>NUCLEOTIDE SEQUENCE [LARGE SCALE GENOMIC DNA]</scope>
    <source>
        <strain evidence="1 2">LVF1</strain>
    </source>
</reference>
<proteinExistence type="predicted"/>
<dbReference type="RefSeq" id="WP_207825095.1">
    <property type="nucleotide sequence ID" value="NZ_CP062006.1"/>
</dbReference>
<sequence>MENVVKFEPKRASVGPMVTVSLDDVIRVLAGQTTVQDLEWERRHKERIDALMAFDVPTLREIWDNIGDDSYYDGPHGCHDIADVYRVMNMKGDGHYCAV</sequence>
<organism evidence="1 2">
    <name type="scientific">Brevundimonas pondensis</name>
    <dbReference type="NCBI Taxonomy" id="2774189"/>
    <lineage>
        <taxon>Bacteria</taxon>
        <taxon>Pseudomonadati</taxon>
        <taxon>Pseudomonadota</taxon>
        <taxon>Alphaproteobacteria</taxon>
        <taxon>Caulobacterales</taxon>
        <taxon>Caulobacteraceae</taxon>
        <taxon>Brevundimonas</taxon>
    </lineage>
</organism>
<protein>
    <submittedName>
        <fullName evidence="1">Uncharacterized protein</fullName>
    </submittedName>
</protein>
<name>A0ABX7SMK7_9CAUL</name>
<dbReference type="Proteomes" id="UP000663942">
    <property type="component" value="Chromosome"/>
</dbReference>
<accession>A0ABX7SMK7</accession>
<keyword evidence="2" id="KW-1185">Reference proteome</keyword>
<gene>
    <name evidence="1" type="ORF">IFE19_01545</name>
</gene>
<evidence type="ECO:0000313" key="1">
    <source>
        <dbReference type="EMBL" id="QTC88120.1"/>
    </source>
</evidence>
<dbReference type="EMBL" id="CP062006">
    <property type="protein sequence ID" value="QTC88120.1"/>
    <property type="molecule type" value="Genomic_DNA"/>
</dbReference>